<dbReference type="EMBL" id="CP011102">
    <property type="protein sequence ID" value="AQY49939.1"/>
    <property type="molecule type" value="Genomic_DNA"/>
</dbReference>
<protein>
    <submittedName>
        <fullName evidence="1">Uncharacterized protein</fullName>
    </submittedName>
</protein>
<keyword evidence="2" id="KW-1185">Reference proteome</keyword>
<accession>A0A1S7FRE4</accession>
<evidence type="ECO:0000313" key="2">
    <source>
        <dbReference type="Proteomes" id="UP000223060"/>
    </source>
</evidence>
<name>A0A1S7FRE4_9LIST</name>
<dbReference type="KEGG" id="lwi:UE46_01985"/>
<dbReference type="AlphaFoldDB" id="A0A1S7FRE4"/>
<reference evidence="2" key="1">
    <citation type="submission" date="2015-03" db="EMBL/GenBank/DDBJ databases">
        <authorList>
            <person name="Ferrari E."/>
            <person name="Walter M.C."/>
            <person name="Huptas C."/>
            <person name="Scherer S."/>
            <person name="Mueller-Herbst S."/>
        </authorList>
    </citation>
    <scope>NUCLEOTIDE SEQUENCE [LARGE SCALE GENOMIC DNA]</scope>
    <source>
        <strain evidence="2">LWP01</strain>
    </source>
</reference>
<proteinExistence type="predicted"/>
<organism evidence="1 2">
    <name type="scientific">Listeria weihenstephanensis</name>
    <dbReference type="NCBI Taxonomy" id="1006155"/>
    <lineage>
        <taxon>Bacteria</taxon>
        <taxon>Bacillati</taxon>
        <taxon>Bacillota</taxon>
        <taxon>Bacilli</taxon>
        <taxon>Bacillales</taxon>
        <taxon>Listeriaceae</taxon>
        <taxon>Listeria</taxon>
    </lineage>
</organism>
<sequence>MIDLAGVAFDGELEGIAVFCSNFDELGAFDVGPQVAEWAVNNVDGSSELAIFFEGADEREFYNRIGIGDGPNVLEVNDSCGESGSGIGENIATVKCVGLARFGQAVFLFVDDANVCDGGVIFEVGQRAVIWGDDVLASLGFDGDTTAIGANTGINDRDKNGVFRPVIDGLEETIGTFPNIILRDLVCEVVDANIGAHSVDNAVHRAHCTVANAKIGL</sequence>
<dbReference type="Proteomes" id="UP000223060">
    <property type="component" value="Chromosome"/>
</dbReference>
<evidence type="ECO:0000313" key="1">
    <source>
        <dbReference type="EMBL" id="AQY49939.1"/>
    </source>
</evidence>
<gene>
    <name evidence="1" type="ORF">UE46_01985</name>
</gene>